<dbReference type="InterPro" id="IPR024485">
    <property type="entry name" value="DUF2680"/>
</dbReference>
<protein>
    <recommendedName>
        <fullName evidence="5">DUF2680 domain-containing protein</fullName>
    </recommendedName>
</protein>
<evidence type="ECO:0000313" key="4">
    <source>
        <dbReference type="Proteomes" id="UP000236151"/>
    </source>
</evidence>
<gene>
    <name evidence="3" type="ORF">CDQ84_17335</name>
</gene>
<feature type="signal peptide" evidence="2">
    <location>
        <begin position="1"/>
        <end position="23"/>
    </location>
</feature>
<feature type="compositionally biased region" description="Basic and acidic residues" evidence="1">
    <location>
        <begin position="179"/>
        <end position="192"/>
    </location>
</feature>
<feature type="region of interest" description="Disordered" evidence="1">
    <location>
        <begin position="161"/>
        <end position="192"/>
    </location>
</feature>
<evidence type="ECO:0000256" key="2">
    <source>
        <dbReference type="SAM" id="SignalP"/>
    </source>
</evidence>
<feature type="chain" id="PRO_5014347989" description="DUF2680 domain-containing protein" evidence="2">
    <location>
        <begin position="24"/>
        <end position="192"/>
    </location>
</feature>
<dbReference type="OrthoDB" id="1730249at2"/>
<accession>A0A2K2F964</accession>
<dbReference type="Proteomes" id="UP000236151">
    <property type="component" value="Unassembled WGS sequence"/>
</dbReference>
<proteinExistence type="predicted"/>
<feature type="compositionally biased region" description="Basic and acidic residues" evidence="1">
    <location>
        <begin position="40"/>
        <end position="68"/>
    </location>
</feature>
<feature type="compositionally biased region" description="Basic residues" evidence="1">
    <location>
        <begin position="169"/>
        <end position="178"/>
    </location>
</feature>
<evidence type="ECO:0000256" key="1">
    <source>
        <dbReference type="SAM" id="MobiDB-lite"/>
    </source>
</evidence>
<comment type="caution">
    <text evidence="3">The sequence shown here is derived from an EMBL/GenBank/DDBJ whole genome shotgun (WGS) entry which is preliminary data.</text>
</comment>
<evidence type="ECO:0008006" key="5">
    <source>
        <dbReference type="Google" id="ProtNLM"/>
    </source>
</evidence>
<reference evidence="3 4" key="1">
    <citation type="submission" date="2017-06" db="EMBL/GenBank/DDBJ databases">
        <title>Investigating the central metabolism of Clostridium thermosuccinogenes.</title>
        <authorList>
            <person name="Koendjbiharie J.G."/>
            <person name="van Kranenburg R."/>
        </authorList>
    </citation>
    <scope>NUCLEOTIDE SEQUENCE [LARGE SCALE GENOMIC DNA]</scope>
    <source>
        <strain evidence="3 4">DSM 5806</strain>
    </source>
</reference>
<keyword evidence="2" id="KW-0732">Signal</keyword>
<keyword evidence="4" id="KW-1185">Reference proteome</keyword>
<name>A0A2K2F964_9CLOT</name>
<organism evidence="3 4">
    <name type="scientific">Clostridium thermosuccinogenes</name>
    <dbReference type="NCBI Taxonomy" id="84032"/>
    <lineage>
        <taxon>Bacteria</taxon>
        <taxon>Bacillati</taxon>
        <taxon>Bacillota</taxon>
        <taxon>Clostridia</taxon>
        <taxon>Eubacteriales</taxon>
        <taxon>Clostridiaceae</taxon>
        <taxon>Clostridium</taxon>
    </lineage>
</organism>
<dbReference type="KEGG" id="cthd:CDO33_08805"/>
<sequence length="192" mass="22374">MRFSKLVSVIAAVACFTSTAAFAAPKISNPVETTATQDLNETKDKKDFENDKQPELRKECKDREDFSKDPVKMLEKRKEQVQSLYREGKITKEQADEIIRKLDSKINEINEFNKLPVKQKKEKLINDFKARIEKKVEEGKITKDEANKLLKEFTKKVEQWDGNGYPRFHDKKMKHGKNPAKDLEKNEKSNIQ</sequence>
<dbReference type="AlphaFoldDB" id="A0A2K2F964"/>
<feature type="region of interest" description="Disordered" evidence="1">
    <location>
        <begin position="34"/>
        <end position="68"/>
    </location>
</feature>
<dbReference type="EMBL" id="NIOJ01000070">
    <property type="protein sequence ID" value="PNT95287.1"/>
    <property type="molecule type" value="Genomic_DNA"/>
</dbReference>
<evidence type="ECO:0000313" key="3">
    <source>
        <dbReference type="EMBL" id="PNT95287.1"/>
    </source>
</evidence>
<dbReference type="Pfam" id="PF10925">
    <property type="entry name" value="DUF2680"/>
    <property type="match status" value="1"/>
</dbReference>
<dbReference type="RefSeq" id="WP_103083004.1">
    <property type="nucleotide sequence ID" value="NZ_CP021850.1"/>
</dbReference>